<dbReference type="PANTHER" id="PTHR47743:SF2">
    <property type="entry name" value="ACROSOMAL PROTEIN KIAA1210"/>
    <property type="match status" value="1"/>
</dbReference>
<feature type="compositionally biased region" description="Basic and acidic residues" evidence="1">
    <location>
        <begin position="153"/>
        <end position="163"/>
    </location>
</feature>
<protein>
    <submittedName>
        <fullName evidence="3">Acrosomal protein KIAA1210-like</fullName>
    </submittedName>
</protein>
<sequence>MALNLQKKKKKKMLDTMKAKKEGLHVQLLSEDEKDVSKAKAVEQNKSKKDSSDSLNADQTCKTDVCDKDKDETTNKRNRGKGFSSSCMSEDESKCESLKPSSSGMDFVDGDSLLPTIKTAKECAVLYPVAEHQDTERDPTPQAETPPPQGKLSDTEDTVKKADDDDLEVRNTPVSQLIPQEHEERVAPAHPESSIFFAGGDQSIPRAFLLSMEENLSLPQGDDIFSMVMESQLFLDPPPSPSSEMEEIPGLCVQSEQSISSENSLEDLHSCTSIEEELYACESRELAEGDLFDESLPQKSLSLFMEKLDSENESLAYNNIMAEVDNSDIKQQEQVVPGSAPQTPETPQDGPEFFCKTENNSLEASTAESTPHCVTQSLGKPEAEEGLVDSEKGIKSDQQLNSQVSFQALENPEDKEEGMNEFKSLLVDSNSKEQQTLVLTTQALEKSEVEASSELSSYTEKLQGGRNTTKMPPQLP</sequence>
<dbReference type="RefSeq" id="XP_060038635.1">
    <property type="nucleotide sequence ID" value="XM_060182652.1"/>
</dbReference>
<feature type="compositionally biased region" description="Polar residues" evidence="1">
    <location>
        <begin position="357"/>
        <end position="378"/>
    </location>
</feature>
<feature type="compositionally biased region" description="Polar residues" evidence="1">
    <location>
        <begin position="396"/>
        <end position="408"/>
    </location>
</feature>
<feature type="compositionally biased region" description="Basic and acidic residues" evidence="1">
    <location>
        <begin position="64"/>
        <end position="75"/>
    </location>
</feature>
<organism evidence="2 3">
    <name type="scientific">Erinaceus europaeus</name>
    <name type="common">Western European hedgehog</name>
    <dbReference type="NCBI Taxonomy" id="9365"/>
    <lineage>
        <taxon>Eukaryota</taxon>
        <taxon>Metazoa</taxon>
        <taxon>Chordata</taxon>
        <taxon>Craniata</taxon>
        <taxon>Vertebrata</taxon>
        <taxon>Euteleostomi</taxon>
        <taxon>Mammalia</taxon>
        <taxon>Eutheria</taxon>
        <taxon>Laurasiatheria</taxon>
        <taxon>Eulipotyphla</taxon>
        <taxon>Erinaceidae</taxon>
        <taxon>Erinaceinae</taxon>
        <taxon>Erinaceus</taxon>
    </lineage>
</organism>
<feature type="region of interest" description="Disordered" evidence="1">
    <location>
        <begin position="131"/>
        <end position="188"/>
    </location>
</feature>
<name>A0ABM3WPZ0_ERIEU</name>
<dbReference type="InterPro" id="IPR026713">
    <property type="entry name" value="CRACD-like"/>
</dbReference>
<reference evidence="3" key="1">
    <citation type="submission" date="2025-08" db="UniProtKB">
        <authorList>
            <consortium name="RefSeq"/>
        </authorList>
    </citation>
    <scope>IDENTIFICATION</scope>
</reference>
<feature type="compositionally biased region" description="Basic and acidic residues" evidence="1">
    <location>
        <begin position="35"/>
        <end position="52"/>
    </location>
</feature>
<dbReference type="Proteomes" id="UP001652624">
    <property type="component" value="Chromosome X"/>
</dbReference>
<feature type="compositionally biased region" description="Basic and acidic residues" evidence="1">
    <location>
        <begin position="13"/>
        <end position="24"/>
    </location>
</feature>
<gene>
    <name evidence="3" type="primary">LOC132535744</name>
</gene>
<keyword evidence="2" id="KW-1185">Reference proteome</keyword>
<dbReference type="GeneID" id="132535744"/>
<feature type="region of interest" description="Disordered" evidence="1">
    <location>
        <begin position="444"/>
        <end position="476"/>
    </location>
</feature>
<accession>A0ABM3WPZ0</accession>
<feature type="compositionally biased region" description="Basic residues" evidence="1">
    <location>
        <begin position="1"/>
        <end position="12"/>
    </location>
</feature>
<feature type="region of interest" description="Disordered" evidence="1">
    <location>
        <begin position="1"/>
        <end position="107"/>
    </location>
</feature>
<proteinExistence type="predicted"/>
<evidence type="ECO:0000313" key="2">
    <source>
        <dbReference type="Proteomes" id="UP001652624"/>
    </source>
</evidence>
<dbReference type="PANTHER" id="PTHR47743">
    <property type="entry name" value="KIAA1210 / KIAA1211 FAMILY MEMBER"/>
    <property type="match status" value="1"/>
</dbReference>
<evidence type="ECO:0000256" key="1">
    <source>
        <dbReference type="SAM" id="MobiDB-lite"/>
    </source>
</evidence>
<feature type="compositionally biased region" description="Polar residues" evidence="1">
    <location>
        <begin position="453"/>
        <end position="476"/>
    </location>
</feature>
<feature type="region of interest" description="Disordered" evidence="1">
    <location>
        <begin position="328"/>
        <end position="418"/>
    </location>
</feature>
<evidence type="ECO:0000313" key="3">
    <source>
        <dbReference type="RefSeq" id="XP_060038635.1"/>
    </source>
</evidence>